<sequence length="289" mass="31184">MDWVTLSLVSALAQTSRNAAMKSLGHKLDEYINVLGRFVFLLPFAAVAVAATGVPEIRPSFWAACALFAFAQTAATLTLSKALLYGKIGVVTSIWKLSIIWLVLLSYFTLGEAPSAWGLAGVLVAFAGVYFLNASRARVSPWEPVRLVLSDKGLRYGLISSFLYAPSVICFKWAAVSSSAAFGTLGTYAAASLLMLPIALRQSARHFRQVPAHWKGFAGMGFFAFVNSYALAEAYRLTLTSYVESVKQTEILFAIAMGYLFFRERERLGEALLGGGIVLAGLVLVILGG</sequence>
<dbReference type="EMBL" id="JACPUR010000040">
    <property type="protein sequence ID" value="MBI3129290.1"/>
    <property type="molecule type" value="Genomic_DNA"/>
</dbReference>
<name>A0A932I3M6_UNCTE</name>
<dbReference type="PANTHER" id="PTHR22911">
    <property type="entry name" value="ACYL-MALONYL CONDENSING ENZYME-RELATED"/>
    <property type="match status" value="1"/>
</dbReference>
<keyword evidence="1" id="KW-0812">Transmembrane</keyword>
<organism evidence="3 4">
    <name type="scientific">Tectimicrobiota bacterium</name>
    <dbReference type="NCBI Taxonomy" id="2528274"/>
    <lineage>
        <taxon>Bacteria</taxon>
        <taxon>Pseudomonadati</taxon>
        <taxon>Nitrospinota/Tectimicrobiota group</taxon>
        <taxon>Candidatus Tectimicrobiota</taxon>
    </lineage>
</organism>
<evidence type="ECO:0000256" key="1">
    <source>
        <dbReference type="SAM" id="Phobius"/>
    </source>
</evidence>
<dbReference type="Proteomes" id="UP000782312">
    <property type="component" value="Unassembled WGS sequence"/>
</dbReference>
<feature type="transmembrane region" description="Helical" evidence="1">
    <location>
        <begin position="88"/>
        <end position="110"/>
    </location>
</feature>
<dbReference type="Pfam" id="PF00892">
    <property type="entry name" value="EamA"/>
    <property type="match status" value="2"/>
</dbReference>
<gene>
    <name evidence="3" type="ORF">HYZ11_16905</name>
</gene>
<comment type="caution">
    <text evidence="3">The sequence shown here is derived from an EMBL/GenBank/DDBJ whole genome shotgun (WGS) entry which is preliminary data.</text>
</comment>
<feature type="transmembrane region" description="Helical" evidence="1">
    <location>
        <begin position="31"/>
        <end position="54"/>
    </location>
</feature>
<dbReference type="InterPro" id="IPR037185">
    <property type="entry name" value="EmrE-like"/>
</dbReference>
<dbReference type="SUPFAM" id="SSF103481">
    <property type="entry name" value="Multidrug resistance efflux transporter EmrE"/>
    <property type="match status" value="2"/>
</dbReference>
<proteinExistence type="predicted"/>
<feature type="transmembrane region" description="Helical" evidence="1">
    <location>
        <begin position="180"/>
        <end position="200"/>
    </location>
</feature>
<feature type="transmembrane region" description="Helical" evidence="1">
    <location>
        <begin position="60"/>
        <end position="79"/>
    </location>
</feature>
<feature type="transmembrane region" description="Helical" evidence="1">
    <location>
        <begin position="212"/>
        <end position="230"/>
    </location>
</feature>
<accession>A0A932I3M6</accession>
<dbReference type="AlphaFoldDB" id="A0A932I3M6"/>
<evidence type="ECO:0000259" key="2">
    <source>
        <dbReference type="Pfam" id="PF00892"/>
    </source>
</evidence>
<dbReference type="PANTHER" id="PTHR22911:SF137">
    <property type="entry name" value="SOLUTE CARRIER FAMILY 35 MEMBER G2-RELATED"/>
    <property type="match status" value="1"/>
</dbReference>
<feature type="transmembrane region" description="Helical" evidence="1">
    <location>
        <begin position="154"/>
        <end position="174"/>
    </location>
</feature>
<dbReference type="InterPro" id="IPR000620">
    <property type="entry name" value="EamA_dom"/>
</dbReference>
<feature type="transmembrane region" description="Helical" evidence="1">
    <location>
        <begin position="271"/>
        <end position="288"/>
    </location>
</feature>
<keyword evidence="1" id="KW-1133">Transmembrane helix</keyword>
<dbReference type="GO" id="GO:0016020">
    <property type="term" value="C:membrane"/>
    <property type="evidence" value="ECO:0007669"/>
    <property type="project" value="InterPro"/>
</dbReference>
<evidence type="ECO:0000313" key="4">
    <source>
        <dbReference type="Proteomes" id="UP000782312"/>
    </source>
</evidence>
<feature type="transmembrane region" description="Helical" evidence="1">
    <location>
        <begin position="116"/>
        <end position="133"/>
    </location>
</feature>
<dbReference type="Gene3D" id="1.10.3730.20">
    <property type="match status" value="1"/>
</dbReference>
<protein>
    <submittedName>
        <fullName evidence="3">EamA family transporter</fullName>
    </submittedName>
</protein>
<evidence type="ECO:0000313" key="3">
    <source>
        <dbReference type="EMBL" id="MBI3129290.1"/>
    </source>
</evidence>
<feature type="domain" description="EamA" evidence="2">
    <location>
        <begin position="3"/>
        <end position="133"/>
    </location>
</feature>
<keyword evidence="1" id="KW-0472">Membrane</keyword>
<feature type="domain" description="EamA" evidence="2">
    <location>
        <begin position="153"/>
        <end position="286"/>
    </location>
</feature>
<reference evidence="3" key="1">
    <citation type="submission" date="2020-07" db="EMBL/GenBank/DDBJ databases">
        <title>Huge and variable diversity of episymbiotic CPR bacteria and DPANN archaea in groundwater ecosystems.</title>
        <authorList>
            <person name="He C.Y."/>
            <person name="Keren R."/>
            <person name="Whittaker M."/>
            <person name="Farag I.F."/>
            <person name="Doudna J."/>
            <person name="Cate J.H.D."/>
            <person name="Banfield J.F."/>
        </authorList>
    </citation>
    <scope>NUCLEOTIDE SEQUENCE</scope>
    <source>
        <strain evidence="3">NC_groundwater_763_Ag_S-0.2um_68_21</strain>
    </source>
</reference>